<proteinExistence type="predicted"/>
<reference evidence="1 2" key="1">
    <citation type="submission" date="2017-01" db="EMBL/GenBank/DDBJ databases">
        <authorList>
            <person name="Mah S.A."/>
            <person name="Swanson W.J."/>
            <person name="Moy G.W."/>
            <person name="Vacquier V.D."/>
        </authorList>
    </citation>
    <scope>NUCLEOTIDE SEQUENCE [LARGE SCALE GENOMIC DNA]</scope>
    <source>
        <strain evidence="1 2">DSM 45758</strain>
    </source>
</reference>
<evidence type="ECO:0000313" key="1">
    <source>
        <dbReference type="EMBL" id="SIR54306.1"/>
    </source>
</evidence>
<keyword evidence="2" id="KW-1185">Reference proteome</keyword>
<gene>
    <name evidence="1" type="ORF">SAMN05444858_111178</name>
</gene>
<dbReference type="Proteomes" id="UP000186004">
    <property type="component" value="Unassembled WGS sequence"/>
</dbReference>
<sequence length="167" mass="18452">MSVKRPYRPGMAFRDKDLRVPGPITVAGRQFKRYHIDQPERPIEPEVEKAAYEVLPSLVPDPDGTPPAGWVVLHRGADTGAYLLAYCWTWDNVIEVRIAVAGQPVLGCPDEDPSHFVALNRPGVGCVWELGVLEHERAAWIRHVLAPESPDVKAYLADTRAEGPVGV</sequence>
<accession>A0A1N7BSQ2</accession>
<name>A0A1N7BSQ2_9ACTN</name>
<protein>
    <submittedName>
        <fullName evidence="1">Uncharacterized protein</fullName>
    </submittedName>
</protein>
<dbReference type="AlphaFoldDB" id="A0A1N7BSQ2"/>
<evidence type="ECO:0000313" key="2">
    <source>
        <dbReference type="Proteomes" id="UP000186004"/>
    </source>
</evidence>
<dbReference type="EMBL" id="FTNF01000011">
    <property type="protein sequence ID" value="SIR54306.1"/>
    <property type="molecule type" value="Genomic_DNA"/>
</dbReference>
<organism evidence="1 2">
    <name type="scientific">Micromonospora avicenniae</name>
    <dbReference type="NCBI Taxonomy" id="1198245"/>
    <lineage>
        <taxon>Bacteria</taxon>
        <taxon>Bacillati</taxon>
        <taxon>Actinomycetota</taxon>
        <taxon>Actinomycetes</taxon>
        <taxon>Micromonosporales</taxon>
        <taxon>Micromonosporaceae</taxon>
        <taxon>Micromonospora</taxon>
    </lineage>
</organism>
<dbReference type="STRING" id="1198245.SAMN05444858_111178"/>